<evidence type="ECO:0000313" key="13">
    <source>
        <dbReference type="Proteomes" id="UP000269793"/>
    </source>
</evidence>
<keyword evidence="6 10" id="KW-0175">Coiled coil</keyword>
<evidence type="ECO:0000256" key="7">
    <source>
        <dbReference type="ARBA" id="ARBA00023306"/>
    </source>
</evidence>
<evidence type="ECO:0000256" key="4">
    <source>
        <dbReference type="ARBA" id="ARBA00022776"/>
    </source>
</evidence>
<gene>
    <name evidence="12" type="primary">SPC25</name>
    <name evidence="12" type="ORF">DNF11_3848</name>
</gene>
<dbReference type="GO" id="GO:0007059">
    <property type="term" value="P:chromosome segregation"/>
    <property type="evidence" value="ECO:0007669"/>
    <property type="project" value="InterPro"/>
</dbReference>
<dbReference type="PANTHER" id="PTHR14281">
    <property type="entry name" value="KINETOCHORE PROTEIN SPC25-RELATED"/>
    <property type="match status" value="1"/>
</dbReference>
<sequence length="249" mass="27708">MQAEEAADSALDASVSAPSNVLDFSKLEASIQSFTRRFDQYVQTTVAACDEARLSADAHRADLQEHIKALERERENTKHEQKELWEQVASERDADGKLRTSVQNLAAQREALVQRTASIRSEVSEIRAQMESRKEHKQIQVQRLREQVRRNAPELAQLEYLTGCSLTPSVKNGVVTFSFSLLSSTHPTRTASISLDVSKAQYKVPTYDSLLSAATVKALVQELSKSGDLYAFLKNIRQALVESLLSADA</sequence>
<comment type="similarity">
    <text evidence="1 9">Belongs to the SPC25 family.</text>
</comment>
<dbReference type="Proteomes" id="UP000269793">
    <property type="component" value="Chromosome VIII"/>
</dbReference>
<dbReference type="Pfam" id="PF08234">
    <property type="entry name" value="Spindle_Spc25"/>
    <property type="match status" value="1"/>
</dbReference>
<evidence type="ECO:0000259" key="11">
    <source>
        <dbReference type="Pfam" id="PF08234"/>
    </source>
</evidence>
<accession>A0A3G2SBK1</accession>
<reference evidence="12 13" key="1">
    <citation type="submission" date="2018-10" db="EMBL/GenBank/DDBJ databases">
        <title>Complete genome sequence of Malassezia restricta CBS 7877.</title>
        <authorList>
            <person name="Morand S.C."/>
            <person name="Bertignac M."/>
            <person name="Iltis A."/>
            <person name="Kolder I."/>
            <person name="Pirovano W."/>
            <person name="Jourdain R."/>
            <person name="Clavaud C."/>
        </authorList>
    </citation>
    <scope>NUCLEOTIDE SEQUENCE [LARGE SCALE GENOMIC DNA]</scope>
    <source>
        <strain evidence="12 13">CBS 7877</strain>
    </source>
</reference>
<name>A0A3G2SBK1_MALR7</name>
<evidence type="ECO:0000256" key="8">
    <source>
        <dbReference type="ARBA" id="ARBA00023328"/>
    </source>
</evidence>
<dbReference type="InterPro" id="IPR045143">
    <property type="entry name" value="Spc25"/>
</dbReference>
<evidence type="ECO:0000256" key="5">
    <source>
        <dbReference type="ARBA" id="ARBA00022838"/>
    </source>
</evidence>
<keyword evidence="13" id="KW-1185">Reference proteome</keyword>
<keyword evidence="4 9" id="KW-0498">Mitosis</keyword>
<dbReference type="GO" id="GO:0051301">
    <property type="term" value="P:cell division"/>
    <property type="evidence" value="ECO:0007669"/>
    <property type="project" value="UniProtKB-UniRule"/>
</dbReference>
<dbReference type="GO" id="GO:0031262">
    <property type="term" value="C:Ndc80 complex"/>
    <property type="evidence" value="ECO:0007669"/>
    <property type="project" value="InterPro"/>
</dbReference>
<keyword evidence="5 9" id="KW-0995">Kinetochore</keyword>
<keyword evidence="9" id="KW-0539">Nucleus</keyword>
<keyword evidence="2 9" id="KW-0158">Chromosome</keyword>
<keyword evidence="3 9" id="KW-0132">Cell division</keyword>
<feature type="coiled-coil region" evidence="10">
    <location>
        <begin position="53"/>
        <end position="87"/>
    </location>
</feature>
<comment type="subcellular location">
    <subcellularLocation>
        <location evidence="9">Nucleus</location>
    </subcellularLocation>
    <subcellularLocation>
        <location evidence="9">Chromosome</location>
        <location evidence="9">Centromere</location>
        <location evidence="9">Kinetochore</location>
    </subcellularLocation>
</comment>
<evidence type="ECO:0000256" key="10">
    <source>
        <dbReference type="SAM" id="Coils"/>
    </source>
</evidence>
<evidence type="ECO:0000256" key="9">
    <source>
        <dbReference type="RuleBase" id="RU367150"/>
    </source>
</evidence>
<dbReference type="GO" id="GO:0005634">
    <property type="term" value="C:nucleus"/>
    <property type="evidence" value="ECO:0007669"/>
    <property type="project" value="UniProtKB-SubCell"/>
</dbReference>
<dbReference type="CDD" id="cd23784">
    <property type="entry name" value="RWD_Spc25"/>
    <property type="match status" value="1"/>
</dbReference>
<comment type="function">
    <text evidence="9">Acts as a component of the essential kinetochore-associated NDC80 complex, which is required for chromosome segregation and spindle checkpoint activity.</text>
</comment>
<dbReference type="OrthoDB" id="4056921at2759"/>
<dbReference type="Gene3D" id="3.30.457.50">
    <property type="entry name" value="Chromosome segregation protein Spc25"/>
    <property type="match status" value="1"/>
</dbReference>
<dbReference type="EMBL" id="CP033155">
    <property type="protein sequence ID" value="AYO44798.1"/>
    <property type="molecule type" value="Genomic_DNA"/>
</dbReference>
<dbReference type="InterPro" id="IPR013255">
    <property type="entry name" value="Spc25_C"/>
</dbReference>
<dbReference type="PANTHER" id="PTHR14281:SF0">
    <property type="entry name" value="KINETOCHORE PROTEIN SPC25"/>
    <property type="match status" value="1"/>
</dbReference>
<feature type="domain" description="Chromosome segregation protein Spc25 C-terminal" evidence="11">
    <location>
        <begin position="171"/>
        <end position="240"/>
    </location>
</feature>
<evidence type="ECO:0000256" key="2">
    <source>
        <dbReference type="ARBA" id="ARBA00022454"/>
    </source>
</evidence>
<evidence type="ECO:0000313" key="12">
    <source>
        <dbReference type="EMBL" id="AYO44798.1"/>
    </source>
</evidence>
<proteinExistence type="inferred from homology"/>
<keyword evidence="7 9" id="KW-0131">Cell cycle</keyword>
<dbReference type="STRING" id="425264.A0A3G2SBK1"/>
<evidence type="ECO:0000256" key="3">
    <source>
        <dbReference type="ARBA" id="ARBA00022618"/>
    </source>
</evidence>
<evidence type="ECO:0000256" key="6">
    <source>
        <dbReference type="ARBA" id="ARBA00023054"/>
    </source>
</evidence>
<dbReference type="AlphaFoldDB" id="A0A3G2SBK1"/>
<comment type="subunit">
    <text evidence="9">Component of the NDC80 complex.</text>
</comment>
<protein>
    <recommendedName>
        <fullName evidence="9">Kinetochore protein SPC25</fullName>
    </recommendedName>
</protein>
<organism evidence="12 13">
    <name type="scientific">Malassezia restricta (strain ATCC 96810 / NBRC 103918 / CBS 7877)</name>
    <name type="common">Seborrheic dermatitis infection agent</name>
    <dbReference type="NCBI Taxonomy" id="425264"/>
    <lineage>
        <taxon>Eukaryota</taxon>
        <taxon>Fungi</taxon>
        <taxon>Dikarya</taxon>
        <taxon>Basidiomycota</taxon>
        <taxon>Ustilaginomycotina</taxon>
        <taxon>Malasseziomycetes</taxon>
        <taxon>Malasseziales</taxon>
        <taxon>Malasseziaceae</taxon>
        <taxon>Malassezia</taxon>
    </lineage>
</organism>
<keyword evidence="8 9" id="KW-0137">Centromere</keyword>
<dbReference type="VEuPathDB" id="FungiDB:DNF11_3848"/>
<evidence type="ECO:0000256" key="1">
    <source>
        <dbReference type="ARBA" id="ARBA00006379"/>
    </source>
</evidence>